<organism evidence="1 2">
    <name type="scientific">Nonomuraea cypriaca</name>
    <dbReference type="NCBI Taxonomy" id="1187855"/>
    <lineage>
        <taxon>Bacteria</taxon>
        <taxon>Bacillati</taxon>
        <taxon>Actinomycetota</taxon>
        <taxon>Actinomycetes</taxon>
        <taxon>Streptosporangiales</taxon>
        <taxon>Streptosporangiaceae</taxon>
        <taxon>Nonomuraea</taxon>
    </lineage>
</organism>
<accession>A0A931ABR4</accession>
<dbReference type="EMBL" id="JADOGI010000038">
    <property type="protein sequence ID" value="MBF8187075.1"/>
    <property type="molecule type" value="Genomic_DNA"/>
</dbReference>
<protein>
    <submittedName>
        <fullName evidence="1">Uncharacterized protein</fullName>
    </submittedName>
</protein>
<proteinExistence type="predicted"/>
<keyword evidence="2" id="KW-1185">Reference proteome</keyword>
<sequence>MAIRGGSASGWTTAVALTASDDLYAAGCSSYPSSTCPYGMAPAHTTSSPTICCRWWAIRSRTRPSSAAVRRRIVAPGCVPRC</sequence>
<reference evidence="1" key="1">
    <citation type="submission" date="2020-11" db="EMBL/GenBank/DDBJ databases">
        <title>Whole-genome analyses of Nonomuraea sp. K274.</title>
        <authorList>
            <person name="Veyisoglu A."/>
        </authorList>
    </citation>
    <scope>NUCLEOTIDE SEQUENCE</scope>
    <source>
        <strain evidence="1">K274</strain>
    </source>
</reference>
<name>A0A931ABR4_9ACTN</name>
<gene>
    <name evidence="1" type="ORF">ITP53_15285</name>
</gene>
<dbReference type="Proteomes" id="UP000605361">
    <property type="component" value="Unassembled WGS sequence"/>
</dbReference>
<evidence type="ECO:0000313" key="1">
    <source>
        <dbReference type="EMBL" id="MBF8187075.1"/>
    </source>
</evidence>
<evidence type="ECO:0000313" key="2">
    <source>
        <dbReference type="Proteomes" id="UP000605361"/>
    </source>
</evidence>
<dbReference type="AlphaFoldDB" id="A0A931ABR4"/>
<dbReference type="RefSeq" id="WP_195896044.1">
    <property type="nucleotide sequence ID" value="NZ_JADOGI010000038.1"/>
</dbReference>
<comment type="caution">
    <text evidence="1">The sequence shown here is derived from an EMBL/GenBank/DDBJ whole genome shotgun (WGS) entry which is preliminary data.</text>
</comment>